<dbReference type="SUPFAM" id="SSF47576">
    <property type="entry name" value="Calponin-homology domain, CH-domain"/>
    <property type="match status" value="1"/>
</dbReference>
<gene>
    <name evidence="4" type="ORF">IMG5_116400</name>
</gene>
<dbReference type="InterPro" id="IPR052634">
    <property type="entry name" value="Sperm_flagellar-bone_growth"/>
</dbReference>
<dbReference type="eggNOG" id="ENOG502QR7Y">
    <property type="taxonomic scope" value="Eukaryota"/>
</dbReference>
<name>G0QUD2_ICHMU</name>
<dbReference type="InParanoid" id="G0QUD2"/>
<dbReference type="RefSeq" id="XP_004034655.1">
    <property type="nucleotide sequence ID" value="XM_004034607.1"/>
</dbReference>
<feature type="region of interest" description="Disordered" evidence="2">
    <location>
        <begin position="938"/>
        <end position="962"/>
    </location>
</feature>
<dbReference type="OrthoDB" id="62528at2759"/>
<dbReference type="GO" id="GO:0005737">
    <property type="term" value="C:cytoplasm"/>
    <property type="evidence" value="ECO:0007669"/>
    <property type="project" value="UniProtKB-ARBA"/>
</dbReference>
<reference evidence="4 5" key="1">
    <citation type="submission" date="2011-07" db="EMBL/GenBank/DDBJ databases">
        <authorList>
            <person name="Coyne R."/>
            <person name="Brami D."/>
            <person name="Johnson J."/>
            <person name="Hostetler J."/>
            <person name="Hannick L."/>
            <person name="Clark T."/>
            <person name="Cassidy-Hanley D."/>
            <person name="Inman J."/>
        </authorList>
    </citation>
    <scope>NUCLEOTIDE SEQUENCE [LARGE SCALE GENOMIC DNA]</scope>
    <source>
        <strain evidence="4 5">G5</strain>
    </source>
</reference>
<evidence type="ECO:0000259" key="3">
    <source>
        <dbReference type="PROSITE" id="PS50021"/>
    </source>
</evidence>
<dbReference type="InterPro" id="IPR027417">
    <property type="entry name" value="P-loop_NTPase"/>
</dbReference>
<dbReference type="SUPFAM" id="SSF52540">
    <property type="entry name" value="P-loop containing nucleoside triphosphate hydrolases"/>
    <property type="match status" value="1"/>
</dbReference>
<dbReference type="Gene3D" id="3.40.50.300">
    <property type="entry name" value="P-loop containing nucleotide triphosphate hydrolases"/>
    <property type="match status" value="1"/>
</dbReference>
<sequence length="1556" mass="186149">MSDLLFGWLNDEVQLSKKIISFEEDFSNGYFFGELLSKYNQQLNFDEFKNKDIRTAKIKNFNLLQPTFTTLKIKFDTITVDQIIKCQKNVAANILYQLKMALEKVNNPADMIFSSKSGKYNTITPLMKINPPIDQYAKMESHFFDQLINQKNKPQKVVNLDKHLEHYDKYKKQQDQIIYQQKQKYEEEYKALRDQMRKIQLNKLQRNMAFQEDWNDKGQEQWKKNQEIRKQSELADQQFTQKITLKAQNKLNTIKETTKNEVLGDIEQFELSLKKKGLILEEDNNGNIIKKENKNLVSATATMNRIKEKQKLNEFLRKERDKRRRKMIVDQSKLQRDIQVKKREELVLKKLEQQSRQVIILLQILFKIKQKKEKEIEYEVWRAQQCKQIIIENRRIRQDKYKQKNEVMVINAKYKEEEMLKQLKEENNKDIKSKLVRQNEIEIQQKQMQRKQNYFKCQDIVHQFIDLANICYDQQQLNDTNLIDTNLFQNQLHLFINEMNLIKTKQFANADIIQNLKQQYEDQQESKKFVISKQFQDYLTGQGIWVPQHNFPQNEEDEKNIPNHAINNYFLGDLIIQILEKYYEQKLEEQKKIKNNHFDWLPIKIAILGYQFSGKKTIANLLQQKYNVKILSVEKLLNDLIDTWRQYQQKQQQIQQKILKTQEIENILLDGKEIPDEYYIKLIMKELNKIHPEVSEEQFLENYEKILYLNDNHNDQQLCIDNENRDIEFPLTQEDIFKNQLSNKNHKYTNGVILLDFPHSYEQAKLLEKELSGFMPKDEVIQSEFEKSVQKASLIVKGKEVEIVKRSLIKAGLDNVFYINIDKTESLRRALGRRYDPFTKQYYHLDDNIPPVDNAPLVERIEGIMQQSEIGIVDKNCLLDNNYQELKEWYSMFGQYYNSYENNQSDNQEGYEINEQEEQNQYEQENLDHDINHINSQNKQSELKQEQQGQNNSPNKDKQYEKNKQEDINIENQEDKKQQQQQQQQQQQYIVKKELICCHQAITNLANLWKNTQDYYINITQDVFYDLQEQKELIIVRFNDIQKKFLKLIQRQDNKFEYVRQYQEQYNDFVQNYPDMCEEQQTKEELHQRVEDLHNLLYDIIENKREEATEERNQIIKSGWIQKEMEKFTLLMQRLIQAELSRSFSCQQLIADYYTLVLGEELQEIPEYYKNDIISNQDSLPPVEDAQSFPRIEKIIDSALKLHNGEEEQEEKGANKKGGKVAKKEDKKAPKKTGKNAQEEVEEKKELNPLEKNMKEALHIEKSIFRYRIQVLKDFSISRLKEMKALSSILYGKLEDWIEYTFKIENDAVNEMDYIFRQYIEEEKKIQKEIQLNYVDVIISHQILNFLTPPPIILPAKETIFQHKFSISQLYVIIEEIRSITNERNLVESRELVQFLFRKTINKITSDVLPSIWRKNTIYDYQRLVLNLDPQKTGYVNSSHLCVYLCLLGATLPSNQELQIYAQNLVFAANGEHQIEKNPFMFTEAWFDNQESCEIEQYSKQFDRPKCLKELMFYVYKDFETDLVDINQYIQALSALNYIHGHLNENIKTYNDVLLS</sequence>
<keyword evidence="5" id="KW-1185">Reference proteome</keyword>
<evidence type="ECO:0000313" key="5">
    <source>
        <dbReference type="Proteomes" id="UP000008983"/>
    </source>
</evidence>
<evidence type="ECO:0000256" key="1">
    <source>
        <dbReference type="SAM" id="Coils"/>
    </source>
</evidence>
<dbReference type="InterPro" id="IPR010441">
    <property type="entry name" value="CH_2"/>
</dbReference>
<evidence type="ECO:0000313" key="4">
    <source>
        <dbReference type="EMBL" id="EGR31169.1"/>
    </source>
</evidence>
<dbReference type="Gene3D" id="1.10.418.10">
    <property type="entry name" value="Calponin-like domain"/>
    <property type="match status" value="1"/>
</dbReference>
<evidence type="ECO:0000256" key="2">
    <source>
        <dbReference type="SAM" id="MobiDB-lite"/>
    </source>
</evidence>
<dbReference type="Proteomes" id="UP000008983">
    <property type="component" value="Unassembled WGS sequence"/>
</dbReference>
<dbReference type="InterPro" id="IPR054517">
    <property type="entry name" value="SPEF2_D5"/>
</dbReference>
<dbReference type="PROSITE" id="PS50021">
    <property type="entry name" value="CH"/>
    <property type="match status" value="1"/>
</dbReference>
<keyword evidence="1" id="KW-0175">Coiled coil</keyword>
<accession>G0QUD2</accession>
<dbReference type="Pfam" id="PF22946">
    <property type="entry name" value="SPEF2_D5"/>
    <property type="match status" value="1"/>
</dbReference>
<dbReference type="EMBL" id="GL983908">
    <property type="protein sequence ID" value="EGR31169.1"/>
    <property type="molecule type" value="Genomic_DNA"/>
</dbReference>
<organism evidence="4 5">
    <name type="scientific">Ichthyophthirius multifiliis</name>
    <name type="common">White spot disease agent</name>
    <name type="synonym">Ich</name>
    <dbReference type="NCBI Taxonomy" id="5932"/>
    <lineage>
        <taxon>Eukaryota</taxon>
        <taxon>Sar</taxon>
        <taxon>Alveolata</taxon>
        <taxon>Ciliophora</taxon>
        <taxon>Intramacronucleata</taxon>
        <taxon>Oligohymenophorea</taxon>
        <taxon>Hymenostomatida</taxon>
        <taxon>Ophryoglenina</taxon>
        <taxon>Ichthyophthirius</taxon>
    </lineage>
</organism>
<dbReference type="PANTHER" id="PTHR14919:SF0">
    <property type="entry name" value="SPERM FLAGELLAR PROTEIN 2"/>
    <property type="match status" value="1"/>
</dbReference>
<proteinExistence type="predicted"/>
<feature type="coiled-coil region" evidence="1">
    <location>
        <begin position="289"/>
        <end position="354"/>
    </location>
</feature>
<dbReference type="InterPro" id="IPR001715">
    <property type="entry name" value="CH_dom"/>
</dbReference>
<feature type="compositionally biased region" description="Polar residues" evidence="2">
    <location>
        <begin position="938"/>
        <end position="954"/>
    </location>
</feature>
<dbReference type="Pfam" id="PF06294">
    <property type="entry name" value="CH_2"/>
    <property type="match status" value="1"/>
</dbReference>
<feature type="compositionally biased region" description="Basic and acidic residues" evidence="2">
    <location>
        <begin position="1203"/>
        <end position="1214"/>
    </location>
</feature>
<dbReference type="STRING" id="857967.G0QUD2"/>
<dbReference type="OMA" id="IMETKQQ"/>
<dbReference type="GeneID" id="14907301"/>
<feature type="region of interest" description="Disordered" evidence="2">
    <location>
        <begin position="1203"/>
        <end position="1248"/>
    </location>
</feature>
<feature type="domain" description="Calponin-homology (CH)" evidence="3">
    <location>
        <begin position="1"/>
        <end position="103"/>
    </location>
</feature>
<dbReference type="InterPro" id="IPR036872">
    <property type="entry name" value="CH_dom_sf"/>
</dbReference>
<dbReference type="PANTHER" id="PTHR14919">
    <property type="entry name" value="KPL2-RELATED"/>
    <property type="match status" value="1"/>
</dbReference>
<protein>
    <recommendedName>
        <fullName evidence="3">Calponin-homology (CH) domain-containing protein</fullName>
    </recommendedName>
</protein>